<dbReference type="RefSeq" id="WP_006773735.1">
    <property type="nucleotide sequence ID" value="NZ_BQNJ01000001.1"/>
</dbReference>
<comment type="caution">
    <text evidence="1">The sequence shown here is derived from an EMBL/GenBank/DDBJ whole genome shotgun (WGS) entry which is preliminary data.</text>
</comment>
<name>A0A174SNP8_9FIRM</name>
<sequence length="281" mass="31959">MESIFDGFKKSRDYLICVDSDGCAMDTMNIKHIRCFGPCLVEEWGLQNWEKTILDRWNDINLYSMTRGINRFCGLLKALQEIHQCYTPIEGLEQLAQWVEHSPELSQAALEAEIEKNHSAVLKKALHWSAAVNLKIGLLEEQEKQPFQGVGEGLAFAHRFADIAIVSSANMEAVLEEWDVHGLLEHVDLVLAQEAGSKAYCIGQLLLKGYDRDNVLMTGDAPGDQKAALENGVLYYPILVRHETESWKEFKEQAVPRLIEGTYEGTYQKNKTEEFVRNLQR</sequence>
<evidence type="ECO:0000313" key="1">
    <source>
        <dbReference type="EMBL" id="GKH02126.1"/>
    </source>
</evidence>
<accession>A0A174SNP8</accession>
<reference evidence="1" key="1">
    <citation type="submission" date="2022-01" db="EMBL/GenBank/DDBJ databases">
        <title>Novel bile acid biosynthetic pathways are enriched in the microbiome of centenarians.</title>
        <authorList>
            <person name="Sato Y."/>
            <person name="Atarashi K."/>
            <person name="Plichta R.D."/>
            <person name="Arai Y."/>
            <person name="Sasajima S."/>
            <person name="Kearney M.S."/>
            <person name="Suda W."/>
            <person name="Takeshita K."/>
            <person name="Sasaki T."/>
            <person name="Okamoto S."/>
            <person name="Skelly N.A."/>
            <person name="Okamura Y."/>
            <person name="Vlamakis H."/>
            <person name="Li Y."/>
            <person name="Tanoue T."/>
            <person name="Takei H."/>
            <person name="Nittono H."/>
            <person name="Narushima S."/>
            <person name="Irie J."/>
            <person name="Itoh H."/>
            <person name="Moriya K."/>
            <person name="Sugiura Y."/>
            <person name="Suematsu M."/>
            <person name="Moritoki N."/>
            <person name="Shibata S."/>
            <person name="Littman R.D."/>
            <person name="Fischbach A.M."/>
            <person name="Uwamino Y."/>
            <person name="Inoue T."/>
            <person name="Honda A."/>
            <person name="Hattori M."/>
            <person name="Murai T."/>
            <person name="Xavier J.R."/>
            <person name="Hirose N."/>
            <person name="Honda K."/>
        </authorList>
    </citation>
    <scope>NUCLEOTIDE SEQUENCE</scope>
    <source>
        <strain evidence="1">CE91-St55</strain>
    </source>
</reference>
<dbReference type="EMBL" id="BQNJ01000001">
    <property type="protein sequence ID" value="GKH02126.1"/>
    <property type="molecule type" value="Genomic_DNA"/>
</dbReference>
<gene>
    <name evidence="1" type="ORF">CE91St55_41070</name>
</gene>
<dbReference type="Gene3D" id="3.40.50.1000">
    <property type="entry name" value="HAD superfamily/HAD-like"/>
    <property type="match status" value="1"/>
</dbReference>
<organism evidence="1 2">
    <name type="scientific">Hungatella hathewayi</name>
    <dbReference type="NCBI Taxonomy" id="154046"/>
    <lineage>
        <taxon>Bacteria</taxon>
        <taxon>Bacillati</taxon>
        <taxon>Bacillota</taxon>
        <taxon>Clostridia</taxon>
        <taxon>Lachnospirales</taxon>
        <taxon>Lachnospiraceae</taxon>
        <taxon>Hungatella</taxon>
    </lineage>
</organism>
<proteinExistence type="predicted"/>
<dbReference type="AlphaFoldDB" id="A0A174SNP8"/>
<dbReference type="InterPro" id="IPR036412">
    <property type="entry name" value="HAD-like_sf"/>
</dbReference>
<dbReference type="GeneID" id="93153019"/>
<dbReference type="InterPro" id="IPR023214">
    <property type="entry name" value="HAD_sf"/>
</dbReference>
<dbReference type="SUPFAM" id="SSF56784">
    <property type="entry name" value="HAD-like"/>
    <property type="match status" value="1"/>
</dbReference>
<protein>
    <submittedName>
        <fullName evidence="1">Haloacid dehalogenase</fullName>
    </submittedName>
</protein>
<dbReference type="Proteomes" id="UP001055091">
    <property type="component" value="Unassembled WGS sequence"/>
</dbReference>
<evidence type="ECO:0000313" key="2">
    <source>
        <dbReference type="Proteomes" id="UP001055091"/>
    </source>
</evidence>